<evidence type="ECO:0000256" key="1">
    <source>
        <dbReference type="ARBA" id="ARBA00001947"/>
    </source>
</evidence>
<dbReference type="PANTHER" id="PTHR43462">
    <property type="entry name" value="ALANYL-TRNA EDITING PROTEIN"/>
    <property type="match status" value="1"/>
</dbReference>
<organism evidence="5">
    <name type="scientific">uncultured Poseidoniia archaeon</name>
    <dbReference type="NCBI Taxonomy" id="1697135"/>
    <lineage>
        <taxon>Archaea</taxon>
        <taxon>Methanobacteriati</taxon>
        <taxon>Thermoplasmatota</taxon>
        <taxon>Candidatus Poseidoniia</taxon>
        <taxon>environmental samples</taxon>
    </lineage>
</organism>
<evidence type="ECO:0000256" key="2">
    <source>
        <dbReference type="ARBA" id="ARBA00022723"/>
    </source>
</evidence>
<reference evidence="5" key="1">
    <citation type="submission" date="2014-11" db="EMBL/GenBank/DDBJ databases">
        <authorList>
            <person name="Zhu J."/>
            <person name="Qi W."/>
            <person name="Song R."/>
        </authorList>
    </citation>
    <scope>NUCLEOTIDE SEQUENCE</scope>
</reference>
<dbReference type="InterPro" id="IPR051335">
    <property type="entry name" value="Alanyl-tRNA_Editing_Enzymes"/>
</dbReference>
<dbReference type="InterPro" id="IPR009000">
    <property type="entry name" value="Transl_B-barrel_sf"/>
</dbReference>
<dbReference type="Pfam" id="PF07973">
    <property type="entry name" value="tRNA_SAD"/>
    <property type="match status" value="1"/>
</dbReference>
<dbReference type="PANTHER" id="PTHR43462:SF1">
    <property type="entry name" value="ALANYL-TRNA EDITING PROTEIN AARSD1"/>
    <property type="match status" value="1"/>
</dbReference>
<dbReference type="EMBL" id="KP211879">
    <property type="protein sequence ID" value="ANV80208.1"/>
    <property type="molecule type" value="Genomic_DNA"/>
</dbReference>
<dbReference type="SUPFAM" id="SSF50447">
    <property type="entry name" value="Translation proteins"/>
    <property type="match status" value="1"/>
</dbReference>
<dbReference type="SUPFAM" id="SSF55186">
    <property type="entry name" value="ThrRS/AlaRS common domain"/>
    <property type="match status" value="1"/>
</dbReference>
<dbReference type="SMART" id="SM00863">
    <property type="entry name" value="tRNA_SAD"/>
    <property type="match status" value="1"/>
</dbReference>
<keyword evidence="3" id="KW-0862">Zinc</keyword>
<dbReference type="InterPro" id="IPR012947">
    <property type="entry name" value="tRNA_SAD"/>
</dbReference>
<evidence type="ECO:0000256" key="3">
    <source>
        <dbReference type="ARBA" id="ARBA00022833"/>
    </source>
</evidence>
<dbReference type="GO" id="GO:0002161">
    <property type="term" value="F:aminoacyl-tRNA deacylase activity"/>
    <property type="evidence" value="ECO:0007669"/>
    <property type="project" value="UniProtKB-ARBA"/>
</dbReference>
<sequence>MKYLGSEFLQEKLHMSQHPGINPPPFRSTISGINKNIIFLKDSFCYPRGGGQQGDTGMISKINIETELLETLPGESIVHPVISTDGFNVGDEVLCTINQQRRNKNTSMHTVQHIVSAIANDMFSAETVGNQISEEYTRIDLLFPDRDKFNSDDLVQAVNDIINSDKNVRIHNWERERILQHEQMRHTKFMDRIPSSVTELRVVEIVDVDLCPCGGTHVDNTSKLDEMIITNVKSKGAGKLRISYSLNNL</sequence>
<evidence type="ECO:0000259" key="4">
    <source>
        <dbReference type="SMART" id="SM00863"/>
    </source>
</evidence>
<comment type="cofactor">
    <cofactor evidence="1">
        <name>Zn(2+)</name>
        <dbReference type="ChEBI" id="CHEBI:29105"/>
    </cofactor>
</comment>
<reference evidence="5" key="2">
    <citation type="journal article" date="2015" name="ISME J.">
        <title>A new class of marine Euryarchaeota group II from the Mediterranean deep chlorophyll maximum.</title>
        <authorList>
            <person name="Martin-Cuadrado A.B."/>
            <person name="Garcia-Heredia I."/>
            <person name="Molto A.G."/>
            <person name="Lopez-Ubeda R."/>
            <person name="Kimes N."/>
            <person name="Lopez-Garcia P."/>
            <person name="Moreira D."/>
            <person name="Rodriguez-Valera F."/>
        </authorList>
    </citation>
    <scope>NUCLEOTIDE SEQUENCE</scope>
</reference>
<name>A0A1B1TD50_9ARCH</name>
<dbReference type="GO" id="GO:0004812">
    <property type="term" value="F:aminoacyl-tRNA ligase activity"/>
    <property type="evidence" value="ECO:0007669"/>
    <property type="project" value="InterPro"/>
</dbReference>
<protein>
    <recommendedName>
        <fullName evidence="4">Threonyl/alanyl tRNA synthetase SAD domain-containing protein</fullName>
    </recommendedName>
</protein>
<evidence type="ECO:0000313" key="5">
    <source>
        <dbReference type="EMBL" id="ANV80208.1"/>
    </source>
</evidence>
<dbReference type="Gene3D" id="2.40.30.130">
    <property type="match status" value="1"/>
</dbReference>
<dbReference type="GO" id="GO:0043039">
    <property type="term" value="P:tRNA aminoacylation"/>
    <property type="evidence" value="ECO:0007669"/>
    <property type="project" value="InterPro"/>
</dbReference>
<feature type="domain" description="Threonyl/alanyl tRNA synthetase SAD" evidence="4">
    <location>
        <begin position="200"/>
        <end position="243"/>
    </location>
</feature>
<dbReference type="InterPro" id="IPR018163">
    <property type="entry name" value="Thr/Ala-tRNA-synth_IIc_edit"/>
</dbReference>
<dbReference type="AlphaFoldDB" id="A0A1B1TD50"/>
<proteinExistence type="predicted"/>
<keyword evidence="2" id="KW-0479">Metal-binding</keyword>
<dbReference type="GO" id="GO:0005524">
    <property type="term" value="F:ATP binding"/>
    <property type="evidence" value="ECO:0007669"/>
    <property type="project" value="InterPro"/>
</dbReference>
<dbReference type="Gene3D" id="3.30.980.10">
    <property type="entry name" value="Threonyl-trna Synthetase, Chain A, domain 2"/>
    <property type="match status" value="1"/>
</dbReference>
<dbReference type="GO" id="GO:0046872">
    <property type="term" value="F:metal ion binding"/>
    <property type="evidence" value="ECO:0007669"/>
    <property type="project" value="UniProtKB-KW"/>
</dbReference>
<accession>A0A1B1TD50</accession>